<dbReference type="PANTHER" id="PTHR10302">
    <property type="entry name" value="SINGLE-STRANDED DNA-BINDING PROTEIN"/>
    <property type="match status" value="1"/>
</dbReference>
<dbReference type="GO" id="GO:0006264">
    <property type="term" value="P:mitochondrial DNA replication"/>
    <property type="evidence" value="ECO:0007669"/>
    <property type="project" value="TreeGrafter"/>
</dbReference>
<gene>
    <name evidence="1" type="ORF">B296_00001904</name>
    <name evidence="2" type="ORF">BHM03_00000579</name>
</gene>
<evidence type="ECO:0000313" key="3">
    <source>
        <dbReference type="Proteomes" id="UP000287651"/>
    </source>
</evidence>
<dbReference type="EMBL" id="KV875447">
    <property type="protein sequence ID" value="RZR70582.1"/>
    <property type="molecule type" value="Genomic_DNA"/>
</dbReference>
<evidence type="ECO:0000313" key="2">
    <source>
        <dbReference type="EMBL" id="RZR70582.1"/>
    </source>
</evidence>
<dbReference type="GO" id="GO:0003697">
    <property type="term" value="F:single-stranded DNA binding"/>
    <property type="evidence" value="ECO:0007669"/>
    <property type="project" value="InterPro"/>
</dbReference>
<evidence type="ECO:0000313" key="1">
    <source>
        <dbReference type="EMBL" id="RRT81566.1"/>
    </source>
</evidence>
<dbReference type="PANTHER" id="PTHR10302:SF0">
    <property type="entry name" value="SINGLE-STRANDED DNA-BINDING PROTEIN, MITOCHONDRIAL"/>
    <property type="match status" value="1"/>
</dbReference>
<dbReference type="Proteomes" id="UP000290560">
    <property type="component" value="Unassembled WGS sequence"/>
</dbReference>
<reference evidence="1" key="3">
    <citation type="submission" date="2018-09" db="EMBL/GenBank/DDBJ databases">
        <authorList>
            <person name="Harrison J."/>
            <person name="Moore K.A."/>
            <person name="Paszkiewicz K."/>
            <person name="Jones T."/>
            <person name="Grant M."/>
            <person name="Ambacheew D."/>
            <person name="Muzemil S."/>
            <person name="Studholme D."/>
        </authorList>
    </citation>
    <scope>NUCLEOTIDE SEQUENCE</scope>
</reference>
<dbReference type="AlphaFoldDB" id="A0A427AZT1"/>
<organism evidence="1 3">
    <name type="scientific">Ensete ventricosum</name>
    <name type="common">Abyssinian banana</name>
    <name type="synonym">Musa ensete</name>
    <dbReference type="NCBI Taxonomy" id="4639"/>
    <lineage>
        <taxon>Eukaryota</taxon>
        <taxon>Viridiplantae</taxon>
        <taxon>Streptophyta</taxon>
        <taxon>Embryophyta</taxon>
        <taxon>Tracheophyta</taxon>
        <taxon>Spermatophyta</taxon>
        <taxon>Magnoliopsida</taxon>
        <taxon>Liliopsida</taxon>
        <taxon>Zingiberales</taxon>
        <taxon>Musaceae</taxon>
        <taxon>Ensete</taxon>
    </lineage>
</organism>
<dbReference type="GO" id="GO:0042645">
    <property type="term" value="C:mitochondrial nucleoid"/>
    <property type="evidence" value="ECO:0007669"/>
    <property type="project" value="TreeGrafter"/>
</dbReference>
<dbReference type="Proteomes" id="UP000287651">
    <property type="component" value="Unassembled WGS sequence"/>
</dbReference>
<protein>
    <submittedName>
        <fullName evidence="1">Uncharacterized protein</fullName>
    </submittedName>
</protein>
<dbReference type="InterPro" id="IPR011344">
    <property type="entry name" value="ssDNA-bd"/>
</dbReference>
<accession>A0A427AZT1</accession>
<reference evidence="1 3" key="1">
    <citation type="journal article" date="2014" name="Agronomy (Basel)">
        <title>A Draft Genome Sequence for Ensete ventricosum, the Drought-Tolerant Tree Against Hunger.</title>
        <authorList>
            <person name="Harrison J."/>
            <person name="Moore K.A."/>
            <person name="Paszkiewicz K."/>
            <person name="Jones T."/>
            <person name="Grant M."/>
            <person name="Ambacheew D."/>
            <person name="Muzemil S."/>
            <person name="Studholme D.J."/>
        </authorList>
    </citation>
    <scope>NUCLEOTIDE SEQUENCE [LARGE SCALE GENOMIC DNA]</scope>
</reference>
<reference evidence="2" key="2">
    <citation type="journal article" date="2018" name="Data Brief">
        <title>Genome sequence data from 17 accessions of Ensete ventricosum, a staple food crop for millions in Ethiopia.</title>
        <authorList>
            <person name="Yemataw Z."/>
            <person name="Muzemil S."/>
            <person name="Ambachew D."/>
            <person name="Tripathi L."/>
            <person name="Tesfaye K."/>
            <person name="Chala A."/>
            <person name="Farbos A."/>
            <person name="O'Neill P."/>
            <person name="Moore K."/>
            <person name="Grant M."/>
            <person name="Studholme D.J."/>
        </authorList>
    </citation>
    <scope>NUCLEOTIDE SEQUENCE [LARGE SCALE GENOMIC DNA]</scope>
    <source>
        <tissue evidence="2">Leaf</tissue>
    </source>
</reference>
<dbReference type="EMBL" id="AMZH03000882">
    <property type="protein sequence ID" value="RRT81566.1"/>
    <property type="molecule type" value="Genomic_DNA"/>
</dbReference>
<sequence>MLKDSFLLKLLTACFSGNEGAKFGSYVGNSSGSTEKLWQAFFANPVDWWDNRKNKVAELSSLQFLQRNPKYPDFKHKDTGEALWIDSMNNPHWVKSQLAILDSRMSSLHQADGTSPAVSFMYDGNFTPF</sequence>
<proteinExistence type="predicted"/>
<name>A0A427AZT1_ENSVE</name>